<dbReference type="SUPFAM" id="SSF51283">
    <property type="entry name" value="dUTPase-like"/>
    <property type="match status" value="1"/>
</dbReference>
<dbReference type="RefSeq" id="YP_010082925.1">
    <property type="nucleotide sequence ID" value="NC_055035.1"/>
</dbReference>
<dbReference type="InterPro" id="IPR036157">
    <property type="entry name" value="dUTPase-like_sf"/>
</dbReference>
<dbReference type="Proteomes" id="UP000292160">
    <property type="component" value="Segment"/>
</dbReference>
<accession>A0A481W676</accession>
<dbReference type="EMBL" id="MK554696">
    <property type="protein sequence ID" value="QBJ04130.1"/>
    <property type="molecule type" value="Genomic_DNA"/>
</dbReference>
<sequence length="169" mass="18940">MKKIDYTLLDGQTYQLEFKGGYGHSVGIDVALAEDVELHYGEFKICSLGFTMKVPDGYKADLRPRSSTFKTWGVIQANHLGLFEPSYSSTQDCWAIPLFRPLDYIALQQLAVGDKSILDDVLVIPKGTRIGQIEIFKAQDEIELNCMSNEEYQKKYPNVRGGFGSTGTK</sequence>
<dbReference type="KEGG" id="vg:65071933"/>
<reference evidence="1 2" key="1">
    <citation type="submission" date="2019-02" db="EMBL/GenBank/DDBJ databases">
        <title>Genomic, morphological and functional characterisation of novel bacteriophage Fnu1 capable of disrupt Fusobacterium nucleatum biofilm.</title>
        <authorList>
            <person name="Kabwe M."/>
            <person name="Brown T.L."/>
            <person name="Dashper S."/>
            <person name="Speirs L."/>
            <person name="Ku H."/>
            <person name="Petrovski S."/>
            <person name="Chan H.T."/>
            <person name="Lock P."/>
            <person name="Tucci J."/>
        </authorList>
    </citation>
    <scope>NUCLEOTIDE SEQUENCE [LARGE SCALE GENOMIC DNA]</scope>
</reference>
<dbReference type="GeneID" id="65071933"/>
<dbReference type="Gene3D" id="2.70.40.10">
    <property type="match status" value="1"/>
</dbReference>
<protein>
    <submittedName>
        <fullName evidence="1">dUTP diphosphatase</fullName>
    </submittedName>
</protein>
<proteinExistence type="predicted"/>
<keyword evidence="2" id="KW-1185">Reference proteome</keyword>
<evidence type="ECO:0000313" key="1">
    <source>
        <dbReference type="EMBL" id="QBJ04130.1"/>
    </source>
</evidence>
<name>A0A481W676_9CAUD</name>
<organism evidence="1 2">
    <name type="scientific">Fusobacterium phage Fnu1</name>
    <dbReference type="NCBI Taxonomy" id="2530024"/>
    <lineage>
        <taxon>Viruses</taxon>
        <taxon>Duplodnaviria</taxon>
        <taxon>Heunggongvirae</taxon>
        <taxon>Uroviricota</taxon>
        <taxon>Caudoviricetes</taxon>
        <taxon>Latrobevirus</taxon>
        <taxon>Latrobevirus FNU1</taxon>
    </lineage>
</organism>
<evidence type="ECO:0000313" key="2">
    <source>
        <dbReference type="Proteomes" id="UP000292160"/>
    </source>
</evidence>